<keyword evidence="5" id="KW-0677">Repeat</keyword>
<dbReference type="SMART" id="SM00179">
    <property type="entry name" value="EGF_CA"/>
    <property type="match status" value="1"/>
</dbReference>
<keyword evidence="2 7" id="KW-0245">EGF-like domain</keyword>
<dbReference type="Pfam" id="PF00201">
    <property type="entry name" value="UDPGT"/>
    <property type="match status" value="1"/>
</dbReference>
<name>A0A8X8X9I4_SALSN</name>
<evidence type="ECO:0000313" key="11">
    <source>
        <dbReference type="Proteomes" id="UP000298416"/>
    </source>
</evidence>
<evidence type="ECO:0000256" key="1">
    <source>
        <dbReference type="ARBA" id="ARBA00004167"/>
    </source>
</evidence>
<evidence type="ECO:0000313" key="10">
    <source>
        <dbReference type="EMBL" id="KAG6409328.1"/>
    </source>
</evidence>
<dbReference type="InterPro" id="IPR000742">
    <property type="entry name" value="EGF"/>
</dbReference>
<dbReference type="GO" id="GO:0005509">
    <property type="term" value="F:calcium ion binding"/>
    <property type="evidence" value="ECO:0007669"/>
    <property type="project" value="InterPro"/>
</dbReference>
<dbReference type="FunFam" id="2.10.25.10:FF:000038">
    <property type="entry name" value="Fibrillin 2"/>
    <property type="match status" value="1"/>
</dbReference>
<dbReference type="PROSITE" id="PS00010">
    <property type="entry name" value="ASX_HYDROXYL"/>
    <property type="match status" value="1"/>
</dbReference>
<dbReference type="SUPFAM" id="SSF53756">
    <property type="entry name" value="UDP-Glycosyltransferase/glycogen phosphorylase"/>
    <property type="match status" value="1"/>
</dbReference>
<keyword evidence="4" id="KW-0732">Signal</keyword>
<dbReference type="Proteomes" id="UP000298416">
    <property type="component" value="Unassembled WGS sequence"/>
</dbReference>
<evidence type="ECO:0000256" key="8">
    <source>
        <dbReference type="SAM" id="Phobius"/>
    </source>
</evidence>
<sequence length="918" mass="102363">MSLCRQIAKHGIKITFVNAQSIHDNNVVMATVPDGLSKQPFRNSAKDNAANLKRFDREDQQLRPQRQEDSSCLSWLDIKPVGSVVYVSFGSSAFFSQQQLDELALDLANGSPAVYPDGFLERVSEVGKIVGWAPQDRLLSHPSIACFLSHCGWNSTMEGTCKGVPFLCWSYFSDQYHNERYIGDVWKNGLKMEFDEEGIRSRHEIKKKISMVFFYNKFKENAVKLKEICCKSIGKIQSPPFPNIKCLKVVSVRGMKIQEMSEEHGKMNEEHADHADMAACVAGRESARANADMAPCVDGKRIRRSPHGHTGNWPPQFPKKLRRRVVDYITMGTLNSESLMVEIPDDLDLIQYEPGWSTDKNNSVTFRLSICLSHAYTLRYLHSSFVVSFFSSKPNCNDSCGGISIPFPFGTTPQCYISPEFRLTCNHTSSDPPKLFTGETNFEITDISLDGQITLLNSIAYECFNSNGIRSSNFSEEMRLGSYLTVNHTANKFTMVGCSAIAVVSGATIANQVVATAGVTQCSSEVDVTEGTCNGVGCFQVEIPQNVSDYIVTIQRLPNYTNTWNFSNCTYAFVVDDSAFKFSKDNLTNLSRVKSLPVVADWVVRNETCHKTISNTATYACVSVNSTCYNPTSGYGYRCRCKDGFLGNPYLFQGCIDIDECSNQTLHDCNKKASCTNTIGNYTCTCPENYEGDGRGEDGCKEKPPKDMKITYVLIGVIIGVICLLLGIILLYLDLKRRSHNKMKRKFFLQNGGHLLQEKLATREASPDMVTIFTSSELEKATNRSVTNGVITSLSKDIPISNTCYELETAACDLTPNILPVGPKSCNFHPQDLSCLSWLDSKADGLPFMSHSAAWLFSLSSSWMSWRSGSRCWAGLFVGRGPCSRMRLRVRMGRLLSGCLRRRFCLIVRSRAFLSHCG</sequence>
<evidence type="ECO:0000256" key="7">
    <source>
        <dbReference type="PROSITE-ProRule" id="PRU00076"/>
    </source>
</evidence>
<dbReference type="SMART" id="SM00181">
    <property type="entry name" value="EGF"/>
    <property type="match status" value="2"/>
</dbReference>
<evidence type="ECO:0000256" key="4">
    <source>
        <dbReference type="ARBA" id="ARBA00022729"/>
    </source>
</evidence>
<dbReference type="GO" id="GO:0030247">
    <property type="term" value="F:polysaccharide binding"/>
    <property type="evidence" value="ECO:0007669"/>
    <property type="project" value="InterPro"/>
</dbReference>
<proteinExistence type="predicted"/>
<reference evidence="10" key="2">
    <citation type="submission" date="2020-08" db="EMBL/GenBank/DDBJ databases">
        <title>Plant Genome Project.</title>
        <authorList>
            <person name="Zhang R.-G."/>
        </authorList>
    </citation>
    <scope>NUCLEOTIDE SEQUENCE</scope>
    <source>
        <strain evidence="10">Huo1</strain>
        <tissue evidence="10">Leaf</tissue>
    </source>
</reference>
<dbReference type="CDD" id="cd00054">
    <property type="entry name" value="EGF_CA"/>
    <property type="match status" value="1"/>
</dbReference>
<dbReference type="InterPro" id="IPR025287">
    <property type="entry name" value="WAK_GUB"/>
</dbReference>
<evidence type="ECO:0000259" key="9">
    <source>
        <dbReference type="PROSITE" id="PS50026"/>
    </source>
</evidence>
<dbReference type="PANTHER" id="PTHR33491">
    <property type="entry name" value="OSJNBA0016N04.9 PROTEIN"/>
    <property type="match status" value="1"/>
</dbReference>
<dbReference type="InterPro" id="IPR049883">
    <property type="entry name" value="NOTCH1_EGF-like"/>
</dbReference>
<organism evidence="10">
    <name type="scientific">Salvia splendens</name>
    <name type="common">Scarlet sage</name>
    <dbReference type="NCBI Taxonomy" id="180675"/>
    <lineage>
        <taxon>Eukaryota</taxon>
        <taxon>Viridiplantae</taxon>
        <taxon>Streptophyta</taxon>
        <taxon>Embryophyta</taxon>
        <taxon>Tracheophyta</taxon>
        <taxon>Spermatophyta</taxon>
        <taxon>Magnoliopsida</taxon>
        <taxon>eudicotyledons</taxon>
        <taxon>Gunneridae</taxon>
        <taxon>Pentapetalae</taxon>
        <taxon>asterids</taxon>
        <taxon>lamiids</taxon>
        <taxon>Lamiales</taxon>
        <taxon>Lamiaceae</taxon>
        <taxon>Nepetoideae</taxon>
        <taxon>Mentheae</taxon>
        <taxon>Salviinae</taxon>
        <taxon>Salvia</taxon>
        <taxon>Salvia subgen. Calosphace</taxon>
        <taxon>core Calosphace</taxon>
    </lineage>
</organism>
<reference evidence="10" key="1">
    <citation type="submission" date="2018-01" db="EMBL/GenBank/DDBJ databases">
        <authorList>
            <person name="Mao J.F."/>
        </authorList>
    </citation>
    <scope>NUCLEOTIDE SEQUENCE</scope>
    <source>
        <strain evidence="10">Huo1</strain>
        <tissue evidence="10">Leaf</tissue>
    </source>
</reference>
<protein>
    <recommendedName>
        <fullName evidence="9">EGF-like domain-containing protein</fullName>
    </recommendedName>
</protein>
<dbReference type="GO" id="GO:0016020">
    <property type="term" value="C:membrane"/>
    <property type="evidence" value="ECO:0007669"/>
    <property type="project" value="UniProtKB-SubCell"/>
</dbReference>
<keyword evidence="11" id="KW-1185">Reference proteome</keyword>
<dbReference type="InterPro" id="IPR001881">
    <property type="entry name" value="EGF-like_Ca-bd_dom"/>
</dbReference>
<comment type="caution">
    <text evidence="10">The sequence shown here is derived from an EMBL/GenBank/DDBJ whole genome shotgun (WGS) entry which is preliminary data.</text>
</comment>
<feature type="domain" description="EGF-like" evidence="9">
    <location>
        <begin position="657"/>
        <end position="701"/>
    </location>
</feature>
<dbReference type="InterPro" id="IPR002213">
    <property type="entry name" value="UDP_glucos_trans"/>
</dbReference>
<dbReference type="InterPro" id="IPR000152">
    <property type="entry name" value="EGF-type_Asp/Asn_hydroxyl_site"/>
</dbReference>
<keyword evidence="8" id="KW-0812">Transmembrane</keyword>
<keyword evidence="8" id="KW-0472">Membrane</keyword>
<evidence type="ECO:0000256" key="5">
    <source>
        <dbReference type="ARBA" id="ARBA00022737"/>
    </source>
</evidence>
<keyword evidence="6" id="KW-1015">Disulfide bond</keyword>
<evidence type="ECO:0000256" key="2">
    <source>
        <dbReference type="ARBA" id="ARBA00022536"/>
    </source>
</evidence>
<dbReference type="PROSITE" id="PS50026">
    <property type="entry name" value="EGF_3"/>
    <property type="match status" value="1"/>
</dbReference>
<dbReference type="Gene3D" id="3.40.50.2000">
    <property type="entry name" value="Glycogen Phosphorylase B"/>
    <property type="match status" value="1"/>
</dbReference>
<dbReference type="CDD" id="cd03784">
    <property type="entry name" value="GT1_Gtf-like"/>
    <property type="match status" value="1"/>
</dbReference>
<dbReference type="Gene3D" id="2.10.25.10">
    <property type="entry name" value="Laminin"/>
    <property type="match status" value="1"/>
</dbReference>
<dbReference type="SUPFAM" id="SSF57196">
    <property type="entry name" value="EGF/Laminin"/>
    <property type="match status" value="1"/>
</dbReference>
<keyword evidence="3" id="KW-0808">Transferase</keyword>
<dbReference type="AlphaFoldDB" id="A0A8X8X9I4"/>
<dbReference type="EMBL" id="PNBA02000010">
    <property type="protein sequence ID" value="KAG6409328.1"/>
    <property type="molecule type" value="Genomic_DNA"/>
</dbReference>
<gene>
    <name evidence="10" type="ORF">SASPL_127366</name>
</gene>
<feature type="transmembrane region" description="Helical" evidence="8">
    <location>
        <begin position="710"/>
        <end position="735"/>
    </location>
</feature>
<dbReference type="PROSITE" id="PS01187">
    <property type="entry name" value="EGF_CA"/>
    <property type="match status" value="1"/>
</dbReference>
<dbReference type="Pfam" id="PF07645">
    <property type="entry name" value="EGF_CA"/>
    <property type="match status" value="1"/>
</dbReference>
<keyword evidence="8" id="KW-1133">Transmembrane helix</keyword>
<dbReference type="Pfam" id="PF13947">
    <property type="entry name" value="GUB_WAK_bind"/>
    <property type="match status" value="1"/>
</dbReference>
<comment type="subcellular location">
    <subcellularLocation>
        <location evidence="1">Membrane</location>
        <topology evidence="1">Single-pass membrane protein</topology>
    </subcellularLocation>
</comment>
<dbReference type="GO" id="GO:0008194">
    <property type="term" value="F:UDP-glycosyltransferase activity"/>
    <property type="evidence" value="ECO:0007669"/>
    <property type="project" value="InterPro"/>
</dbReference>
<dbReference type="InterPro" id="IPR018097">
    <property type="entry name" value="EGF_Ca-bd_CS"/>
</dbReference>
<evidence type="ECO:0000256" key="3">
    <source>
        <dbReference type="ARBA" id="ARBA00022679"/>
    </source>
</evidence>
<comment type="caution">
    <text evidence="7">Lacks conserved residue(s) required for the propagation of feature annotation.</text>
</comment>
<evidence type="ECO:0000256" key="6">
    <source>
        <dbReference type="ARBA" id="ARBA00023157"/>
    </source>
</evidence>
<accession>A0A8X8X9I4</accession>